<organism evidence="1 2">
    <name type="scientific">Yersinia aldovae</name>
    <dbReference type="NCBI Taxonomy" id="29483"/>
    <lineage>
        <taxon>Bacteria</taxon>
        <taxon>Pseudomonadati</taxon>
        <taxon>Pseudomonadota</taxon>
        <taxon>Gammaproteobacteria</taxon>
        <taxon>Enterobacterales</taxon>
        <taxon>Yersiniaceae</taxon>
        <taxon>Yersinia</taxon>
    </lineage>
</organism>
<name>A0ABM9SYT3_YERAL</name>
<evidence type="ECO:0000313" key="1">
    <source>
        <dbReference type="EMBL" id="CNL86644.1"/>
    </source>
</evidence>
<protein>
    <submittedName>
        <fullName evidence="1">Uncharacterized protein</fullName>
    </submittedName>
</protein>
<comment type="caution">
    <text evidence="1">The sequence shown here is derived from an EMBL/GenBank/DDBJ whole genome shotgun (WGS) entry which is preliminary data.</text>
</comment>
<accession>A0ABM9SYT3</accession>
<proteinExistence type="predicted"/>
<reference evidence="1 2" key="1">
    <citation type="submission" date="2015-03" db="EMBL/GenBank/DDBJ databases">
        <authorList>
            <consortium name="Pathogen Informatics"/>
            <person name="Murphy D."/>
        </authorList>
    </citation>
    <scope>NUCLEOTIDE SEQUENCE [LARGE SCALE GENOMIC DNA]</scope>
    <source>
        <strain evidence="1 2">IP08791</strain>
    </source>
</reference>
<evidence type="ECO:0000313" key="2">
    <source>
        <dbReference type="Proteomes" id="UP000038647"/>
    </source>
</evidence>
<dbReference type="Proteomes" id="UP000038647">
    <property type="component" value="Unassembled WGS sequence"/>
</dbReference>
<sequence length="69" mass="7489">MEGQIANRLIATSHDHRRARRGNQFGVSQCAGIVAIQRKLAVLHINRTGKCRAGGATKIERVIGGINIQ</sequence>
<dbReference type="EMBL" id="CQEH01000066">
    <property type="protein sequence ID" value="CNL86644.1"/>
    <property type="molecule type" value="Genomic_DNA"/>
</dbReference>
<keyword evidence="2" id="KW-1185">Reference proteome</keyword>
<gene>
    <name evidence="1" type="ORF">ERS137966_04280</name>
</gene>